<protein>
    <submittedName>
        <fullName evidence="2">Predicted protein</fullName>
    </submittedName>
</protein>
<dbReference type="RefSeq" id="XP_003060239.1">
    <property type="nucleotide sequence ID" value="XM_003060193.1"/>
</dbReference>
<feature type="compositionally biased region" description="Polar residues" evidence="1">
    <location>
        <begin position="107"/>
        <end position="120"/>
    </location>
</feature>
<feature type="compositionally biased region" description="Polar residues" evidence="1">
    <location>
        <begin position="54"/>
        <end position="64"/>
    </location>
</feature>
<dbReference type="Proteomes" id="UP000001876">
    <property type="component" value="Unassembled WGS sequence"/>
</dbReference>
<reference evidence="2 3" key="1">
    <citation type="journal article" date="2009" name="Science">
        <title>Green evolution and dynamic adaptations revealed by genomes of the marine picoeukaryotes Micromonas.</title>
        <authorList>
            <person name="Worden A.Z."/>
            <person name="Lee J.H."/>
            <person name="Mock T."/>
            <person name="Rouze P."/>
            <person name="Simmons M.P."/>
            <person name="Aerts A.L."/>
            <person name="Allen A.E."/>
            <person name="Cuvelier M.L."/>
            <person name="Derelle E."/>
            <person name="Everett M.V."/>
            <person name="Foulon E."/>
            <person name="Grimwood J."/>
            <person name="Gundlach H."/>
            <person name="Henrissat B."/>
            <person name="Napoli C."/>
            <person name="McDonald S.M."/>
            <person name="Parker M.S."/>
            <person name="Rombauts S."/>
            <person name="Salamov A."/>
            <person name="Von Dassow P."/>
            <person name="Badger J.H."/>
            <person name="Coutinho P.M."/>
            <person name="Demir E."/>
            <person name="Dubchak I."/>
            <person name="Gentemann C."/>
            <person name="Eikrem W."/>
            <person name="Gready J.E."/>
            <person name="John U."/>
            <person name="Lanier W."/>
            <person name="Lindquist E.A."/>
            <person name="Lucas S."/>
            <person name="Mayer K.F."/>
            <person name="Moreau H."/>
            <person name="Not F."/>
            <person name="Otillar R."/>
            <person name="Panaud O."/>
            <person name="Pangilinan J."/>
            <person name="Paulsen I."/>
            <person name="Piegu B."/>
            <person name="Poliakov A."/>
            <person name="Robbens S."/>
            <person name="Schmutz J."/>
            <person name="Toulza E."/>
            <person name="Wyss T."/>
            <person name="Zelensky A."/>
            <person name="Zhou K."/>
            <person name="Armbrust E.V."/>
            <person name="Bhattacharya D."/>
            <person name="Goodenough U.W."/>
            <person name="Van de Peer Y."/>
            <person name="Grigoriev I.V."/>
        </authorList>
    </citation>
    <scope>NUCLEOTIDE SEQUENCE [LARGE SCALE GENOMIC DNA]</scope>
    <source>
        <strain evidence="2 3">CCMP1545</strain>
    </source>
</reference>
<dbReference type="GeneID" id="9685701"/>
<dbReference type="EMBL" id="GG663742">
    <property type="protein sequence ID" value="EEH55008.1"/>
    <property type="molecule type" value="Genomic_DNA"/>
</dbReference>
<accession>C1MY85</accession>
<evidence type="ECO:0000313" key="2">
    <source>
        <dbReference type="EMBL" id="EEH55008.1"/>
    </source>
</evidence>
<proteinExistence type="predicted"/>
<feature type="region of interest" description="Disordered" evidence="1">
    <location>
        <begin position="88"/>
        <end position="131"/>
    </location>
</feature>
<dbReference type="AlphaFoldDB" id="C1MY85"/>
<dbReference type="KEGG" id="mpp:MICPUCDRAFT_68838"/>
<evidence type="ECO:0000313" key="3">
    <source>
        <dbReference type="Proteomes" id="UP000001876"/>
    </source>
</evidence>
<feature type="compositionally biased region" description="Low complexity" evidence="1">
    <location>
        <begin position="122"/>
        <end position="131"/>
    </location>
</feature>
<feature type="region of interest" description="Disordered" evidence="1">
    <location>
        <begin position="1"/>
        <end position="76"/>
    </location>
</feature>
<feature type="region of interest" description="Disordered" evidence="1">
    <location>
        <begin position="163"/>
        <end position="186"/>
    </location>
</feature>
<organism evidence="3">
    <name type="scientific">Micromonas pusilla (strain CCMP1545)</name>
    <name type="common">Picoplanktonic green alga</name>
    <dbReference type="NCBI Taxonomy" id="564608"/>
    <lineage>
        <taxon>Eukaryota</taxon>
        <taxon>Viridiplantae</taxon>
        <taxon>Chlorophyta</taxon>
        <taxon>Mamiellophyceae</taxon>
        <taxon>Mamiellales</taxon>
        <taxon>Mamiellaceae</taxon>
        <taxon>Micromonas</taxon>
    </lineage>
</organism>
<sequence>MEEAEAAAAAGGGAAMRSVPLPERFDSTNGGWGLGGTGIRPAAKAPSKSRRAMSMTSSSLNNPYAPSDGGAVRGGGEFSNQSNYFAGTLRSGDVRSSSGAMIPGRRGTTSSQKSLASSTVGAKAPAAASNSNSKGIFRAVEEVKVTKGVGSADPAFLKRVNSMSLTSSPRSGASVRAINPATRERK</sequence>
<evidence type="ECO:0000256" key="1">
    <source>
        <dbReference type="SAM" id="MobiDB-lite"/>
    </source>
</evidence>
<keyword evidence="3" id="KW-1185">Reference proteome</keyword>
<name>C1MY85_MICPC</name>
<gene>
    <name evidence="2" type="ORF">MICPUCDRAFT_68838</name>
</gene>